<evidence type="ECO:0000256" key="2">
    <source>
        <dbReference type="ARBA" id="ARBA00012483"/>
    </source>
</evidence>
<evidence type="ECO:0000313" key="8">
    <source>
        <dbReference type="Proteomes" id="UP000750711"/>
    </source>
</evidence>
<dbReference type="Pfam" id="PF18391">
    <property type="entry name" value="CHIP_TPR_N"/>
    <property type="match status" value="1"/>
</dbReference>
<evidence type="ECO:0000256" key="1">
    <source>
        <dbReference type="ARBA" id="ARBA00000900"/>
    </source>
</evidence>
<dbReference type="EMBL" id="JAGHQM010000304">
    <property type="protein sequence ID" value="KAH0562708.1"/>
    <property type="molecule type" value="Genomic_DNA"/>
</dbReference>
<dbReference type="AlphaFoldDB" id="A0A9P8LEM7"/>
<dbReference type="InterPro" id="IPR011990">
    <property type="entry name" value="TPR-like_helical_dom_sf"/>
</dbReference>
<sequence length="166" mass="19038">MSSWEGVMDDCLKSIELYPQNVKAFYYLAQAQAALNHPNEALVSALKAYDICVGTGNPSMSFVSALVLRIKKERWDLKEKRRIREQSELLAELAERLEHARDVQTTAVKGALERGEKSSTEAEDEIKITEEISQRKLDELHRVFAVAHPSNLKKRVSKSNYQYVWR</sequence>
<keyword evidence="5" id="KW-0833">Ubl conjugation pathway</keyword>
<dbReference type="GO" id="GO:0000209">
    <property type="term" value="P:protein polyubiquitination"/>
    <property type="evidence" value="ECO:0007669"/>
    <property type="project" value="TreeGrafter"/>
</dbReference>
<dbReference type="GO" id="GO:0061630">
    <property type="term" value="F:ubiquitin protein ligase activity"/>
    <property type="evidence" value="ECO:0007669"/>
    <property type="project" value="UniProtKB-EC"/>
</dbReference>
<dbReference type="GO" id="GO:0051087">
    <property type="term" value="F:protein-folding chaperone binding"/>
    <property type="evidence" value="ECO:0007669"/>
    <property type="project" value="TreeGrafter"/>
</dbReference>
<evidence type="ECO:0000256" key="3">
    <source>
        <dbReference type="ARBA" id="ARBA00022679"/>
    </source>
</evidence>
<feature type="domain" description="CHIP N-terminal tetratricopeptide repeat" evidence="6">
    <location>
        <begin position="71"/>
        <end position="146"/>
    </location>
</feature>
<dbReference type="GO" id="GO:0043161">
    <property type="term" value="P:proteasome-mediated ubiquitin-dependent protein catabolic process"/>
    <property type="evidence" value="ECO:0007669"/>
    <property type="project" value="TreeGrafter"/>
</dbReference>
<dbReference type="Gene3D" id="6.10.140.2020">
    <property type="match status" value="1"/>
</dbReference>
<keyword evidence="3" id="KW-0808">Transferase</keyword>
<dbReference type="PANTHER" id="PTHR46803">
    <property type="entry name" value="E3 UBIQUITIN-PROTEIN LIGASE CHIP"/>
    <property type="match status" value="1"/>
</dbReference>
<accession>A0A9P8LEM7</accession>
<dbReference type="GO" id="GO:0071218">
    <property type="term" value="P:cellular response to misfolded protein"/>
    <property type="evidence" value="ECO:0007669"/>
    <property type="project" value="TreeGrafter"/>
</dbReference>
<keyword evidence="8" id="KW-1185">Reference proteome</keyword>
<comment type="caution">
    <text evidence="7">The sequence shown here is derived from an EMBL/GenBank/DDBJ whole genome shotgun (WGS) entry which is preliminary data.</text>
</comment>
<dbReference type="SUPFAM" id="SSF48452">
    <property type="entry name" value="TPR-like"/>
    <property type="match status" value="1"/>
</dbReference>
<comment type="catalytic activity">
    <reaction evidence="1">
        <text>S-ubiquitinyl-[E2 ubiquitin-conjugating enzyme]-L-cysteine + [acceptor protein]-L-lysine = [E2 ubiquitin-conjugating enzyme]-L-cysteine + N(6)-ubiquitinyl-[acceptor protein]-L-lysine.</text>
        <dbReference type="EC" id="2.3.2.27"/>
    </reaction>
</comment>
<keyword evidence="4" id="KW-0677">Repeat</keyword>
<name>A0A9P8LEM7_9PEZI</name>
<dbReference type="GO" id="GO:0006515">
    <property type="term" value="P:protein quality control for misfolded or incompletely synthesized proteins"/>
    <property type="evidence" value="ECO:0007669"/>
    <property type="project" value="TreeGrafter"/>
</dbReference>
<dbReference type="Proteomes" id="UP000750711">
    <property type="component" value="Unassembled WGS sequence"/>
</dbReference>
<gene>
    <name evidence="7" type="ORF">GP486_002624</name>
</gene>
<dbReference type="PANTHER" id="PTHR46803:SF2">
    <property type="entry name" value="E3 UBIQUITIN-PROTEIN LIGASE CHIP"/>
    <property type="match status" value="1"/>
</dbReference>
<evidence type="ECO:0000256" key="4">
    <source>
        <dbReference type="ARBA" id="ARBA00022737"/>
    </source>
</evidence>
<evidence type="ECO:0000256" key="5">
    <source>
        <dbReference type="ARBA" id="ARBA00022786"/>
    </source>
</evidence>
<organism evidence="7 8">
    <name type="scientific">Trichoglossum hirsutum</name>
    <dbReference type="NCBI Taxonomy" id="265104"/>
    <lineage>
        <taxon>Eukaryota</taxon>
        <taxon>Fungi</taxon>
        <taxon>Dikarya</taxon>
        <taxon>Ascomycota</taxon>
        <taxon>Pezizomycotina</taxon>
        <taxon>Geoglossomycetes</taxon>
        <taxon>Geoglossales</taxon>
        <taxon>Geoglossaceae</taxon>
        <taxon>Trichoglossum</taxon>
    </lineage>
</organism>
<proteinExistence type="predicted"/>
<protein>
    <recommendedName>
        <fullName evidence="2">RING-type E3 ubiquitin transferase</fullName>
        <ecNumber evidence="2">2.3.2.27</ecNumber>
    </recommendedName>
</protein>
<dbReference type="EC" id="2.3.2.27" evidence="2"/>
<dbReference type="Gene3D" id="1.25.40.10">
    <property type="entry name" value="Tetratricopeptide repeat domain"/>
    <property type="match status" value="1"/>
</dbReference>
<evidence type="ECO:0000313" key="7">
    <source>
        <dbReference type="EMBL" id="KAH0562708.1"/>
    </source>
</evidence>
<dbReference type="InterPro" id="IPR041312">
    <property type="entry name" value="CHIP_TPR_N"/>
</dbReference>
<dbReference type="Pfam" id="PF13431">
    <property type="entry name" value="TPR_17"/>
    <property type="match status" value="1"/>
</dbReference>
<dbReference type="GO" id="GO:0045862">
    <property type="term" value="P:positive regulation of proteolysis"/>
    <property type="evidence" value="ECO:0007669"/>
    <property type="project" value="TreeGrafter"/>
</dbReference>
<dbReference type="GO" id="GO:0005737">
    <property type="term" value="C:cytoplasm"/>
    <property type="evidence" value="ECO:0007669"/>
    <property type="project" value="TreeGrafter"/>
</dbReference>
<evidence type="ECO:0000259" key="6">
    <source>
        <dbReference type="Pfam" id="PF18391"/>
    </source>
</evidence>
<reference evidence="7" key="1">
    <citation type="submission" date="2021-03" db="EMBL/GenBank/DDBJ databases">
        <title>Comparative genomics and phylogenomic investigation of the class Geoglossomycetes provide insights into ecological specialization and systematics.</title>
        <authorList>
            <person name="Melie T."/>
            <person name="Pirro S."/>
            <person name="Miller A.N."/>
            <person name="Quandt A."/>
        </authorList>
    </citation>
    <scope>NUCLEOTIDE SEQUENCE</scope>
    <source>
        <strain evidence="7">CAQ_001_2017</strain>
    </source>
</reference>